<organism evidence="2 3">
    <name type="scientific">Catenulispora yoronensis</name>
    <dbReference type="NCBI Taxonomy" id="450799"/>
    <lineage>
        <taxon>Bacteria</taxon>
        <taxon>Bacillati</taxon>
        <taxon>Actinomycetota</taxon>
        <taxon>Actinomycetes</taxon>
        <taxon>Catenulisporales</taxon>
        <taxon>Catenulisporaceae</taxon>
        <taxon>Catenulispora</taxon>
    </lineage>
</organism>
<name>A0ABN2VFN3_9ACTN</name>
<sequence length="469" mass="50065">MIFLEGRAGVTTGSESSADQLARRFNLGCLIALLPRAERAVALQELIDVDPRFFHLGYDHPPPVIESAVADGTPEVRRAVARATGTEDAQERLFAMDQPDIDAALADNPYLPYDLACRLRLRRPAVVASGTAYNADHHSRALCSGNADLVAAALIDRRTASWARPLPPTVWATGWRTVRLASGVERVRAVLAALPADLAPAALDEATRQIAEACAEADPEPFLSTAEDRVIGTAAFLRRLSAVRERTDQRLGEQILGEPYDIDWSLVSAAGLAGRMPKMAVQLLRHHQECPPDVEYVLRTGRPAPRHLKQGSLIPNANQATNLATSPPPHHPAPYAPPPPNPGPLAVDDPLAVLATTPVDRDLTIDHLWGALELKLLTGDAVVANARPAVMVSCYAGQTSSFFAHATRPGSGQGRLNAALVAHLAHWAAAGPPAPGLWRAVSALLRTWPGTLPELLEAAAAGRGSQSDR</sequence>
<evidence type="ECO:0000313" key="2">
    <source>
        <dbReference type="EMBL" id="GAA2056796.1"/>
    </source>
</evidence>
<proteinExistence type="predicted"/>
<accession>A0ABN2VFN3</accession>
<reference evidence="2 3" key="1">
    <citation type="journal article" date="2019" name="Int. J. Syst. Evol. Microbiol.">
        <title>The Global Catalogue of Microorganisms (GCM) 10K type strain sequencing project: providing services to taxonomists for standard genome sequencing and annotation.</title>
        <authorList>
            <consortium name="The Broad Institute Genomics Platform"/>
            <consortium name="The Broad Institute Genome Sequencing Center for Infectious Disease"/>
            <person name="Wu L."/>
            <person name="Ma J."/>
        </authorList>
    </citation>
    <scope>NUCLEOTIDE SEQUENCE [LARGE SCALE GENOMIC DNA]</scope>
    <source>
        <strain evidence="2 3">JCM 16014</strain>
    </source>
</reference>
<evidence type="ECO:0000313" key="3">
    <source>
        <dbReference type="Proteomes" id="UP001500751"/>
    </source>
</evidence>
<evidence type="ECO:0000256" key="1">
    <source>
        <dbReference type="SAM" id="MobiDB-lite"/>
    </source>
</evidence>
<protein>
    <submittedName>
        <fullName evidence="2">Uncharacterized protein</fullName>
    </submittedName>
</protein>
<feature type="compositionally biased region" description="Pro residues" evidence="1">
    <location>
        <begin position="326"/>
        <end position="343"/>
    </location>
</feature>
<dbReference type="RefSeq" id="WP_344670709.1">
    <property type="nucleotide sequence ID" value="NZ_BAAAQN010000065.1"/>
</dbReference>
<comment type="caution">
    <text evidence="2">The sequence shown here is derived from an EMBL/GenBank/DDBJ whole genome shotgun (WGS) entry which is preliminary data.</text>
</comment>
<gene>
    <name evidence="2" type="ORF">GCM10009839_77550</name>
</gene>
<dbReference type="Proteomes" id="UP001500751">
    <property type="component" value="Unassembled WGS sequence"/>
</dbReference>
<feature type="region of interest" description="Disordered" evidence="1">
    <location>
        <begin position="319"/>
        <end position="346"/>
    </location>
</feature>
<dbReference type="EMBL" id="BAAAQN010000065">
    <property type="protein sequence ID" value="GAA2056796.1"/>
    <property type="molecule type" value="Genomic_DNA"/>
</dbReference>
<keyword evidence="3" id="KW-1185">Reference proteome</keyword>